<evidence type="ECO:0000256" key="5">
    <source>
        <dbReference type="ARBA" id="ARBA00022630"/>
    </source>
</evidence>
<dbReference type="Proteomes" id="UP001203410">
    <property type="component" value="Unassembled WGS sequence"/>
</dbReference>
<dbReference type="RefSeq" id="WP_249904337.1">
    <property type="nucleotide sequence ID" value="NZ_JAMGBA010000002.1"/>
</dbReference>
<dbReference type="GO" id="GO:0106430">
    <property type="term" value="F:dihydroorotate dehydrogenase (quinone) activity"/>
    <property type="evidence" value="ECO:0007669"/>
    <property type="project" value="UniProtKB-EC"/>
</dbReference>
<evidence type="ECO:0000259" key="12">
    <source>
        <dbReference type="Pfam" id="PF01180"/>
    </source>
</evidence>
<dbReference type="PANTHER" id="PTHR48109:SF4">
    <property type="entry name" value="DIHYDROOROTATE DEHYDROGENASE (QUINONE), MITOCHONDRIAL"/>
    <property type="match status" value="1"/>
</dbReference>
<proteinExistence type="inferred from homology"/>
<feature type="binding site" evidence="11">
    <location>
        <begin position="234"/>
        <end position="235"/>
    </location>
    <ligand>
        <name>substrate</name>
    </ligand>
</feature>
<feature type="binding site" evidence="11">
    <location>
        <position position="63"/>
    </location>
    <ligand>
        <name>substrate</name>
    </ligand>
</feature>
<accession>A0ABT0RVB4</accession>
<evidence type="ECO:0000256" key="4">
    <source>
        <dbReference type="ARBA" id="ARBA00005359"/>
    </source>
</evidence>
<feature type="binding site" evidence="11">
    <location>
        <begin position="59"/>
        <end position="63"/>
    </location>
    <ligand>
        <name>FMN</name>
        <dbReference type="ChEBI" id="CHEBI:58210"/>
    </ligand>
</feature>
<comment type="cofactor">
    <cofactor evidence="11">
        <name>FMN</name>
        <dbReference type="ChEBI" id="CHEBI:58210"/>
    </cofactor>
    <text evidence="11">Binds 1 FMN per subunit.</text>
</comment>
<dbReference type="InterPro" id="IPR005720">
    <property type="entry name" value="Dihydroorotate_DH_cat"/>
</dbReference>
<evidence type="ECO:0000256" key="11">
    <source>
        <dbReference type="HAMAP-Rule" id="MF_00225"/>
    </source>
</evidence>
<dbReference type="CDD" id="cd04738">
    <property type="entry name" value="DHOD_2_like"/>
    <property type="match status" value="1"/>
</dbReference>
<evidence type="ECO:0000256" key="8">
    <source>
        <dbReference type="ARBA" id="ARBA00023002"/>
    </source>
</evidence>
<feature type="domain" description="Dihydroorotate dehydrogenase catalytic" evidence="12">
    <location>
        <begin position="42"/>
        <end position="327"/>
    </location>
</feature>
<feature type="binding site" evidence="11">
    <location>
        <begin position="305"/>
        <end position="306"/>
    </location>
    <ligand>
        <name>FMN</name>
        <dbReference type="ChEBI" id="CHEBI:58210"/>
    </ligand>
</feature>
<dbReference type="EMBL" id="JAMGBA010000002">
    <property type="protein sequence ID" value="MCL6698957.1"/>
    <property type="molecule type" value="Genomic_DNA"/>
</dbReference>
<dbReference type="InterPro" id="IPR013785">
    <property type="entry name" value="Aldolase_TIM"/>
</dbReference>
<organism evidence="13 14">
    <name type="scientific">Sphingomonas caseinilyticus</name>
    <dbReference type="NCBI Taxonomy" id="2908205"/>
    <lineage>
        <taxon>Bacteria</taxon>
        <taxon>Pseudomonadati</taxon>
        <taxon>Pseudomonadota</taxon>
        <taxon>Alphaproteobacteria</taxon>
        <taxon>Sphingomonadales</taxon>
        <taxon>Sphingomonadaceae</taxon>
        <taxon>Sphingomonas</taxon>
    </lineage>
</organism>
<dbReference type="HAMAP" id="MF_00225">
    <property type="entry name" value="DHO_dh_type2"/>
    <property type="match status" value="1"/>
</dbReference>
<feature type="binding site" evidence="11">
    <location>
        <position position="167"/>
    </location>
    <ligand>
        <name>FMN</name>
        <dbReference type="ChEBI" id="CHEBI:58210"/>
    </ligand>
</feature>
<keyword evidence="7 11" id="KW-0665">Pyrimidine biosynthesis</keyword>
<dbReference type="PROSITE" id="PS00911">
    <property type="entry name" value="DHODEHASE_1"/>
    <property type="match status" value="1"/>
</dbReference>
<dbReference type="SUPFAM" id="SSF51395">
    <property type="entry name" value="FMN-linked oxidoreductases"/>
    <property type="match status" value="1"/>
</dbReference>
<dbReference type="NCBIfam" id="NF003645">
    <property type="entry name" value="PRK05286.1-2"/>
    <property type="match status" value="1"/>
</dbReference>
<dbReference type="Pfam" id="PF01180">
    <property type="entry name" value="DHO_dh"/>
    <property type="match status" value="1"/>
</dbReference>
<comment type="catalytic activity">
    <reaction evidence="10 11">
        <text>(S)-dihydroorotate + a quinone = orotate + a quinol</text>
        <dbReference type="Rhea" id="RHEA:30187"/>
        <dbReference type="ChEBI" id="CHEBI:24646"/>
        <dbReference type="ChEBI" id="CHEBI:30839"/>
        <dbReference type="ChEBI" id="CHEBI:30864"/>
        <dbReference type="ChEBI" id="CHEBI:132124"/>
        <dbReference type="EC" id="1.3.5.2"/>
    </reaction>
</comment>
<sequence length="344" mass="35889">MALYKLLRPLAFALDAETAHRATIAALSVSLPLPLPRFPAELEQQVAGLSFPSPVGLAAGFDKDAEAPDAILGLGFGFVEVGTITPKPQAGNPKPRLFRLKEDHGVINRMGFNNGGQAAALERLSKRERRGIVGVNIGANKDSADRIADYVAGVKAMSPVADYLTVNISSPNTPGLRNLQAGGELVELLAAVRDARQPGLPVCLKVAPDLESGDHDRIVRAAIDSGIDALIVSNTTISRPPLKSRHAGEAGGLSGRPLKSLALDQIRRFRASSGGGIPLIAAGGIEDASDAWDRITAGASLVQLYSAMVYEGPGIARRIAEGLRARLGLAQMAHISEAVGSDAG</sequence>
<feature type="binding site" evidence="11">
    <location>
        <position position="83"/>
    </location>
    <ligand>
        <name>FMN</name>
        <dbReference type="ChEBI" id="CHEBI:58210"/>
    </ligand>
</feature>
<feature type="binding site" evidence="11">
    <location>
        <begin position="108"/>
        <end position="112"/>
    </location>
    <ligand>
        <name>substrate</name>
    </ligand>
</feature>
<gene>
    <name evidence="11" type="primary">pyrD</name>
    <name evidence="13" type="ORF">LZ496_09205</name>
</gene>
<feature type="binding site" evidence="11">
    <location>
        <position position="255"/>
    </location>
    <ligand>
        <name>FMN</name>
        <dbReference type="ChEBI" id="CHEBI:58210"/>
    </ligand>
</feature>
<keyword evidence="8 11" id="KW-0560">Oxidoreductase</keyword>
<evidence type="ECO:0000256" key="3">
    <source>
        <dbReference type="ARBA" id="ARBA00005161"/>
    </source>
</evidence>
<evidence type="ECO:0000256" key="1">
    <source>
        <dbReference type="ARBA" id="ARBA00003125"/>
    </source>
</evidence>
<dbReference type="PIRSF" id="PIRSF000164">
    <property type="entry name" value="DHO_oxidase"/>
    <property type="match status" value="1"/>
</dbReference>
<dbReference type="NCBIfam" id="NF003652">
    <property type="entry name" value="PRK05286.2-5"/>
    <property type="match status" value="1"/>
</dbReference>
<evidence type="ECO:0000256" key="6">
    <source>
        <dbReference type="ARBA" id="ARBA00022643"/>
    </source>
</evidence>
<comment type="function">
    <text evidence="1 11">Catalyzes the conversion of dihydroorotate to orotate with quinone as electron acceptor.</text>
</comment>
<feature type="active site" description="Nucleophile" evidence="11">
    <location>
        <position position="170"/>
    </location>
</feature>
<comment type="caution">
    <text evidence="13">The sequence shown here is derived from an EMBL/GenBank/DDBJ whole genome shotgun (WGS) entry which is preliminary data.</text>
</comment>
<keyword evidence="11" id="KW-1003">Cell membrane</keyword>
<dbReference type="NCBIfam" id="TIGR01036">
    <property type="entry name" value="pyrD_sub2"/>
    <property type="match status" value="1"/>
</dbReference>
<reference evidence="13 14" key="1">
    <citation type="submission" date="2022-05" db="EMBL/GenBank/DDBJ databases">
        <authorList>
            <person name="Jo J.-H."/>
            <person name="Im W.-T."/>
        </authorList>
    </citation>
    <scope>NUCLEOTIDE SEQUENCE [LARGE SCALE GENOMIC DNA]</scope>
    <source>
        <strain evidence="13 14">NSE70-1</strain>
    </source>
</reference>
<keyword evidence="9 11" id="KW-0472">Membrane</keyword>
<comment type="similarity">
    <text evidence="4 11">Belongs to the dihydroorotate dehydrogenase family. Type 2 subfamily.</text>
</comment>
<comment type="subcellular location">
    <subcellularLocation>
        <location evidence="11">Cell membrane</location>
        <topology evidence="11">Peripheral membrane protein</topology>
    </subcellularLocation>
    <subcellularLocation>
        <location evidence="2">Membrane</location>
    </subcellularLocation>
</comment>
<feature type="binding site" evidence="11">
    <location>
        <position position="233"/>
    </location>
    <ligand>
        <name>FMN</name>
        <dbReference type="ChEBI" id="CHEBI:58210"/>
    </ligand>
</feature>
<evidence type="ECO:0000313" key="13">
    <source>
        <dbReference type="EMBL" id="MCL6698957.1"/>
    </source>
</evidence>
<evidence type="ECO:0000256" key="7">
    <source>
        <dbReference type="ARBA" id="ARBA00022975"/>
    </source>
</evidence>
<name>A0ABT0RVB4_9SPHN</name>
<feature type="binding site" evidence="11">
    <location>
        <position position="172"/>
    </location>
    <ligand>
        <name>substrate</name>
    </ligand>
</feature>
<comment type="subunit">
    <text evidence="11">Monomer.</text>
</comment>
<keyword evidence="5 11" id="KW-0285">Flavoprotein</keyword>
<dbReference type="InterPro" id="IPR050074">
    <property type="entry name" value="DHO_dehydrogenase"/>
</dbReference>
<dbReference type="InterPro" id="IPR005719">
    <property type="entry name" value="Dihydroorotate_DH_2"/>
</dbReference>
<dbReference type="EC" id="1.3.5.2" evidence="11"/>
<evidence type="ECO:0000256" key="2">
    <source>
        <dbReference type="ARBA" id="ARBA00004370"/>
    </source>
</evidence>
<dbReference type="Gene3D" id="3.20.20.70">
    <property type="entry name" value="Aldolase class I"/>
    <property type="match status" value="1"/>
</dbReference>
<dbReference type="PANTHER" id="PTHR48109">
    <property type="entry name" value="DIHYDROOROTATE DEHYDROGENASE (QUINONE), MITOCHONDRIAL-RELATED"/>
    <property type="match status" value="1"/>
</dbReference>
<evidence type="ECO:0000256" key="10">
    <source>
        <dbReference type="ARBA" id="ARBA00048639"/>
    </source>
</evidence>
<comment type="pathway">
    <text evidence="3 11">Pyrimidine metabolism; UMP biosynthesis via de novo pathway; orotate from (S)-dihydroorotate (quinone route): step 1/1.</text>
</comment>
<dbReference type="PROSITE" id="PS00912">
    <property type="entry name" value="DHODEHASE_2"/>
    <property type="match status" value="1"/>
</dbReference>
<feature type="binding site" evidence="11">
    <location>
        <position position="284"/>
    </location>
    <ligand>
        <name>FMN</name>
        <dbReference type="ChEBI" id="CHEBI:58210"/>
    </ligand>
</feature>
<keyword evidence="14" id="KW-1185">Reference proteome</keyword>
<evidence type="ECO:0000256" key="9">
    <source>
        <dbReference type="ARBA" id="ARBA00023136"/>
    </source>
</evidence>
<evidence type="ECO:0000313" key="14">
    <source>
        <dbReference type="Proteomes" id="UP001203410"/>
    </source>
</evidence>
<keyword evidence="6 11" id="KW-0288">FMN</keyword>
<dbReference type="InterPro" id="IPR012135">
    <property type="entry name" value="Dihydroorotate_DH_1_2"/>
</dbReference>
<feature type="binding site" evidence="11">
    <location>
        <position position="167"/>
    </location>
    <ligand>
        <name>substrate</name>
    </ligand>
</feature>
<protein>
    <recommendedName>
        <fullName evidence="11">Dihydroorotate dehydrogenase (quinone)</fullName>
        <ecNumber evidence="11">1.3.5.2</ecNumber>
    </recommendedName>
    <alternativeName>
        <fullName evidence="11">DHOdehase</fullName>
        <shortName evidence="11">DHOD</shortName>
        <shortName evidence="11">DHODase</shortName>
    </alternativeName>
    <alternativeName>
        <fullName evidence="11">Dihydroorotate oxidase</fullName>
    </alternativeName>
</protein>
<feature type="binding site" evidence="11">
    <location>
        <position position="205"/>
    </location>
    <ligand>
        <name>FMN</name>
        <dbReference type="ChEBI" id="CHEBI:58210"/>
    </ligand>
</feature>
<feature type="binding site" evidence="11">
    <location>
        <position position="136"/>
    </location>
    <ligand>
        <name>FMN</name>
        <dbReference type="ChEBI" id="CHEBI:58210"/>
    </ligand>
</feature>
<dbReference type="InterPro" id="IPR001295">
    <property type="entry name" value="Dihydroorotate_DH_CS"/>
</dbReference>